<dbReference type="PRINTS" id="PR00141">
    <property type="entry name" value="PROTEASOME"/>
</dbReference>
<keyword evidence="3" id="KW-0888">Threonine protease</keyword>
<gene>
    <name evidence="5" type="primary">PSMB9</name>
    <name evidence="5" type="ORF">E2C01_073099</name>
</gene>
<dbReference type="AlphaFoldDB" id="A0A5B7IAS5"/>
<keyword evidence="6" id="KW-1185">Reference proteome</keyword>
<evidence type="ECO:0000256" key="4">
    <source>
        <dbReference type="ARBA" id="ARBA00022801"/>
    </source>
</evidence>
<comment type="caution">
    <text evidence="5">The sequence shown here is derived from an EMBL/GenBank/DDBJ whole genome shotgun (WGS) entry which is preliminary data.</text>
</comment>
<sequence>MIVRQPVAIGGSGSTYVWGHIDAAYRPNMTKEETVDFVKNIVCWSPSQSFPLRSELRAHKPNFG</sequence>
<keyword evidence="2" id="KW-0645">Protease</keyword>
<proteinExistence type="predicted"/>
<dbReference type="OrthoDB" id="7854943at2759"/>
<dbReference type="Proteomes" id="UP000324222">
    <property type="component" value="Unassembled WGS sequence"/>
</dbReference>
<dbReference type="InterPro" id="IPR000243">
    <property type="entry name" value="Pept_T1A_subB"/>
</dbReference>
<name>A0A5B7IAS5_PORTR</name>
<evidence type="ECO:0000256" key="1">
    <source>
        <dbReference type="ARBA" id="ARBA00022490"/>
    </source>
</evidence>
<dbReference type="InterPro" id="IPR029055">
    <property type="entry name" value="Ntn_hydrolases_N"/>
</dbReference>
<dbReference type="SUPFAM" id="SSF56235">
    <property type="entry name" value="N-terminal nucleophile aminohydrolases (Ntn hydrolases)"/>
    <property type="match status" value="1"/>
</dbReference>
<reference evidence="5 6" key="1">
    <citation type="submission" date="2019-05" db="EMBL/GenBank/DDBJ databases">
        <title>Another draft genome of Portunus trituberculatus and its Hox gene families provides insights of decapod evolution.</title>
        <authorList>
            <person name="Jeong J.-H."/>
            <person name="Song I."/>
            <person name="Kim S."/>
            <person name="Choi T."/>
            <person name="Kim D."/>
            <person name="Ryu S."/>
            <person name="Kim W."/>
        </authorList>
    </citation>
    <scope>NUCLEOTIDE SEQUENCE [LARGE SCALE GENOMIC DNA]</scope>
    <source>
        <tissue evidence="5">Muscle</tissue>
    </source>
</reference>
<protein>
    <submittedName>
        <fullName evidence="5">Proteasome subunit beta type-9</fullName>
    </submittedName>
</protein>
<evidence type="ECO:0000256" key="2">
    <source>
        <dbReference type="ARBA" id="ARBA00022670"/>
    </source>
</evidence>
<dbReference type="GO" id="GO:0005839">
    <property type="term" value="C:proteasome core complex"/>
    <property type="evidence" value="ECO:0007669"/>
    <property type="project" value="InterPro"/>
</dbReference>
<accession>A0A5B7IAS5</accession>
<evidence type="ECO:0000313" key="6">
    <source>
        <dbReference type="Proteomes" id="UP000324222"/>
    </source>
</evidence>
<dbReference type="Gene3D" id="3.60.20.10">
    <property type="entry name" value="Glutamine Phosphoribosylpyrophosphate, subunit 1, domain 1"/>
    <property type="match status" value="1"/>
</dbReference>
<keyword evidence="1" id="KW-0963">Cytoplasm</keyword>
<keyword evidence="5" id="KW-0647">Proteasome</keyword>
<dbReference type="GO" id="GO:0051603">
    <property type="term" value="P:proteolysis involved in protein catabolic process"/>
    <property type="evidence" value="ECO:0007669"/>
    <property type="project" value="InterPro"/>
</dbReference>
<evidence type="ECO:0000256" key="3">
    <source>
        <dbReference type="ARBA" id="ARBA00022698"/>
    </source>
</evidence>
<dbReference type="GO" id="GO:0004298">
    <property type="term" value="F:threonine-type endopeptidase activity"/>
    <property type="evidence" value="ECO:0007669"/>
    <property type="project" value="UniProtKB-KW"/>
</dbReference>
<dbReference type="InterPro" id="IPR001353">
    <property type="entry name" value="Proteasome_sua/b"/>
</dbReference>
<dbReference type="Pfam" id="PF00227">
    <property type="entry name" value="Proteasome"/>
    <property type="match status" value="1"/>
</dbReference>
<keyword evidence="4" id="KW-0378">Hydrolase</keyword>
<organism evidence="5 6">
    <name type="scientific">Portunus trituberculatus</name>
    <name type="common">Swimming crab</name>
    <name type="synonym">Neptunus trituberculatus</name>
    <dbReference type="NCBI Taxonomy" id="210409"/>
    <lineage>
        <taxon>Eukaryota</taxon>
        <taxon>Metazoa</taxon>
        <taxon>Ecdysozoa</taxon>
        <taxon>Arthropoda</taxon>
        <taxon>Crustacea</taxon>
        <taxon>Multicrustacea</taxon>
        <taxon>Malacostraca</taxon>
        <taxon>Eumalacostraca</taxon>
        <taxon>Eucarida</taxon>
        <taxon>Decapoda</taxon>
        <taxon>Pleocyemata</taxon>
        <taxon>Brachyura</taxon>
        <taxon>Eubrachyura</taxon>
        <taxon>Portunoidea</taxon>
        <taxon>Portunidae</taxon>
        <taxon>Portuninae</taxon>
        <taxon>Portunus</taxon>
    </lineage>
</organism>
<evidence type="ECO:0000313" key="5">
    <source>
        <dbReference type="EMBL" id="MPC78607.1"/>
    </source>
</evidence>
<dbReference type="EMBL" id="VSRR010048876">
    <property type="protein sequence ID" value="MPC78607.1"/>
    <property type="molecule type" value="Genomic_DNA"/>
</dbReference>